<dbReference type="Proteomes" id="UP000792457">
    <property type="component" value="Unassembled WGS sequence"/>
</dbReference>
<sequence>MRRYTTIKSNIYAPVSTNLFAQNMIHDHMVSHYRKTYFARSQVDSSPPWKYKTRDLYSERIRKKAPKFNPLADRKEETDTSSDVKSNPVTVCQHHFSSKHSSDHKNETIAQNQPIASDSSMKGTWSTKKIVRGDALPCDEIIGVPPLCISSKKHRQNPQHRNVNFQTKNKKCVCQDKRKVIYGKSKTAPPDNIKENLPKPHGKSRMQHPLHTHFENYQDNGVCISSGSEGNAGDDEDGTPTSSCDDFNQSARNSPLSIHNIAVAGADFSRICMCKHKFLLEKEKQNPCLCHVPIKGAKTAGSMASSRDSAYEGGGIMSSTENQRNSPDDFKGSKWYQPCINANYVEKEPADLKSSKEPVRFCSKSELYMKFLQDVTDDVLLQAVFTNEAMKSIFQKHIHKNVYNLDEEYMKLMINKLMEDLGVKPEACSETGQVSNIPDEKHLKSGKSCEEAVPGSSKVTPFAIGSSEMFKNKEIVSPRTKKELRSIEKKSNPLVNIERNVFMSKEEVMACLTDMGFEDILSEEIFQILAKQHSCADEVPTQSTVH</sequence>
<dbReference type="GO" id="GO:0005930">
    <property type="term" value="C:axoneme"/>
    <property type="evidence" value="ECO:0007669"/>
    <property type="project" value="TreeGrafter"/>
</dbReference>
<organism evidence="2 3">
    <name type="scientific">Ladona fulva</name>
    <name type="common">Scarce chaser dragonfly</name>
    <name type="synonym">Libellula fulva</name>
    <dbReference type="NCBI Taxonomy" id="123851"/>
    <lineage>
        <taxon>Eukaryota</taxon>
        <taxon>Metazoa</taxon>
        <taxon>Ecdysozoa</taxon>
        <taxon>Arthropoda</taxon>
        <taxon>Hexapoda</taxon>
        <taxon>Insecta</taxon>
        <taxon>Pterygota</taxon>
        <taxon>Palaeoptera</taxon>
        <taxon>Odonata</taxon>
        <taxon>Epiprocta</taxon>
        <taxon>Anisoptera</taxon>
        <taxon>Libelluloidea</taxon>
        <taxon>Libellulidae</taxon>
        <taxon>Ladona</taxon>
    </lineage>
</organism>
<feature type="region of interest" description="Disordered" evidence="1">
    <location>
        <begin position="67"/>
        <end position="87"/>
    </location>
</feature>
<dbReference type="GO" id="GO:0000226">
    <property type="term" value="P:microtubule cytoskeleton organization"/>
    <property type="evidence" value="ECO:0007669"/>
    <property type="project" value="TreeGrafter"/>
</dbReference>
<feature type="region of interest" description="Disordered" evidence="1">
    <location>
        <begin position="301"/>
        <end position="329"/>
    </location>
</feature>
<feature type="region of interest" description="Disordered" evidence="1">
    <location>
        <begin position="184"/>
        <end position="206"/>
    </location>
</feature>
<evidence type="ECO:0000256" key="1">
    <source>
        <dbReference type="SAM" id="MobiDB-lite"/>
    </source>
</evidence>
<dbReference type="OrthoDB" id="6263678at2759"/>
<gene>
    <name evidence="2" type="ORF">J437_LFUL004615</name>
</gene>
<reference evidence="2" key="2">
    <citation type="submission" date="2017-10" db="EMBL/GenBank/DDBJ databases">
        <title>Ladona fulva Genome sequencing and assembly.</title>
        <authorList>
            <person name="Murali S."/>
            <person name="Richards S."/>
            <person name="Bandaranaike D."/>
            <person name="Bellair M."/>
            <person name="Blankenburg K."/>
            <person name="Chao H."/>
            <person name="Dinh H."/>
            <person name="Doddapaneni H."/>
            <person name="Dugan-Rocha S."/>
            <person name="Elkadiri S."/>
            <person name="Gnanaolivu R."/>
            <person name="Hernandez B."/>
            <person name="Skinner E."/>
            <person name="Javaid M."/>
            <person name="Lee S."/>
            <person name="Li M."/>
            <person name="Ming W."/>
            <person name="Munidasa M."/>
            <person name="Muniz J."/>
            <person name="Nguyen L."/>
            <person name="Hughes D."/>
            <person name="Osuji N."/>
            <person name="Pu L.-L."/>
            <person name="Puazo M."/>
            <person name="Qu C."/>
            <person name="Quiroz J."/>
            <person name="Raj R."/>
            <person name="Weissenberger G."/>
            <person name="Xin Y."/>
            <person name="Zou X."/>
            <person name="Han Y."/>
            <person name="Worley K."/>
            <person name="Muzny D."/>
            <person name="Gibbs R."/>
        </authorList>
    </citation>
    <scope>NUCLEOTIDE SEQUENCE</scope>
    <source>
        <strain evidence="2">Sampled in the wild</strain>
    </source>
</reference>
<dbReference type="GO" id="GO:0036064">
    <property type="term" value="C:ciliary basal body"/>
    <property type="evidence" value="ECO:0007669"/>
    <property type="project" value="TreeGrafter"/>
</dbReference>
<accession>A0A8K0JZ88</accession>
<dbReference type="PANTHER" id="PTHR14917">
    <property type="entry name" value="SPERMATOGENESIS-ASSOCIATED PROTEIN 7"/>
    <property type="match status" value="1"/>
</dbReference>
<keyword evidence="3" id="KW-1185">Reference proteome</keyword>
<dbReference type="Pfam" id="PF15244">
    <property type="entry name" value="HSD3"/>
    <property type="match status" value="1"/>
</dbReference>
<dbReference type="InterPro" id="IPR029357">
    <property type="entry name" value="SPATA7"/>
</dbReference>
<evidence type="ECO:0000313" key="3">
    <source>
        <dbReference type="Proteomes" id="UP000792457"/>
    </source>
</evidence>
<evidence type="ECO:0000313" key="2">
    <source>
        <dbReference type="EMBL" id="KAG8225415.1"/>
    </source>
</evidence>
<dbReference type="EMBL" id="KZ308236">
    <property type="protein sequence ID" value="KAG8225415.1"/>
    <property type="molecule type" value="Genomic_DNA"/>
</dbReference>
<evidence type="ECO:0008006" key="4">
    <source>
        <dbReference type="Google" id="ProtNLM"/>
    </source>
</evidence>
<dbReference type="PANTHER" id="PTHR14917:SF4">
    <property type="entry name" value="SPERMATOGENESIS-ASSOCIATED 7"/>
    <property type="match status" value="1"/>
</dbReference>
<comment type="caution">
    <text evidence="2">The sequence shown here is derived from an EMBL/GenBank/DDBJ whole genome shotgun (WGS) entry which is preliminary data.</text>
</comment>
<dbReference type="AlphaFoldDB" id="A0A8K0JZ88"/>
<name>A0A8K0JZ88_LADFU</name>
<protein>
    <recommendedName>
        <fullName evidence="4">Spermatogenesis-associated protein 7</fullName>
    </recommendedName>
</protein>
<proteinExistence type="predicted"/>
<reference evidence="2" key="1">
    <citation type="submission" date="2013-04" db="EMBL/GenBank/DDBJ databases">
        <authorList>
            <person name="Qu J."/>
            <person name="Murali S.C."/>
            <person name="Bandaranaike D."/>
            <person name="Bellair M."/>
            <person name="Blankenburg K."/>
            <person name="Chao H."/>
            <person name="Dinh H."/>
            <person name="Doddapaneni H."/>
            <person name="Downs B."/>
            <person name="Dugan-Rocha S."/>
            <person name="Elkadiri S."/>
            <person name="Gnanaolivu R.D."/>
            <person name="Hernandez B."/>
            <person name="Javaid M."/>
            <person name="Jayaseelan J.C."/>
            <person name="Lee S."/>
            <person name="Li M."/>
            <person name="Ming W."/>
            <person name="Munidasa M."/>
            <person name="Muniz J."/>
            <person name="Nguyen L."/>
            <person name="Ongeri F."/>
            <person name="Osuji N."/>
            <person name="Pu L.-L."/>
            <person name="Puazo M."/>
            <person name="Qu C."/>
            <person name="Quiroz J."/>
            <person name="Raj R."/>
            <person name="Weissenberger G."/>
            <person name="Xin Y."/>
            <person name="Zou X."/>
            <person name="Han Y."/>
            <person name="Richards S."/>
            <person name="Worley K."/>
            <person name="Muzny D."/>
            <person name="Gibbs R."/>
        </authorList>
    </citation>
    <scope>NUCLEOTIDE SEQUENCE</scope>
    <source>
        <strain evidence="2">Sampled in the wild</strain>
    </source>
</reference>